<evidence type="ECO:0000256" key="6">
    <source>
        <dbReference type="ARBA" id="ARBA00022603"/>
    </source>
</evidence>
<evidence type="ECO:0000256" key="22">
    <source>
        <dbReference type="PROSITE-ProRule" id="PRU00333"/>
    </source>
</evidence>
<dbReference type="Proteomes" id="UP000192220">
    <property type="component" value="Unplaced"/>
</dbReference>
<evidence type="ECO:0000259" key="25">
    <source>
        <dbReference type="PROSITE" id="PS50974"/>
    </source>
</evidence>
<keyword evidence="14 19" id="KW-0486">Methionine biosynthesis</keyword>
<dbReference type="PROSITE" id="PS50972">
    <property type="entry name" value="PTERIN_BINDING"/>
    <property type="match status" value="1"/>
</dbReference>
<keyword evidence="10 19" id="KW-0949">S-adenosyl-L-methionine</keyword>
<dbReference type="InterPro" id="IPR004223">
    <property type="entry name" value="VitB12-dep_Met_synth_activ_dom"/>
</dbReference>
<comment type="pathway">
    <text evidence="3 19">Amino-acid biosynthesis; L-methionine biosynthesis via de novo pathway; L-methionine from L-homocysteine (MetH route): step 1/1.</text>
</comment>
<feature type="binding site" evidence="20 22">
    <location>
        <position position="326"/>
    </location>
    <ligand>
        <name>Zn(2+)</name>
        <dbReference type="ChEBI" id="CHEBI:29105"/>
    </ligand>
</feature>
<organism evidence="28 29">
    <name type="scientific">Austrofundulus limnaeus</name>
    <name type="common">Annual killifish</name>
    <dbReference type="NCBI Taxonomy" id="52670"/>
    <lineage>
        <taxon>Eukaryota</taxon>
        <taxon>Metazoa</taxon>
        <taxon>Chordata</taxon>
        <taxon>Craniata</taxon>
        <taxon>Vertebrata</taxon>
        <taxon>Euteleostomi</taxon>
        <taxon>Actinopterygii</taxon>
        <taxon>Neopterygii</taxon>
        <taxon>Teleostei</taxon>
        <taxon>Neoteleostei</taxon>
        <taxon>Acanthomorphata</taxon>
        <taxon>Ovalentaria</taxon>
        <taxon>Atherinomorphae</taxon>
        <taxon>Cyprinodontiformes</taxon>
        <taxon>Rivulidae</taxon>
        <taxon>Austrofundulus</taxon>
    </lineage>
</organism>
<dbReference type="SMART" id="SM01018">
    <property type="entry name" value="B12-binding_2"/>
    <property type="match status" value="1"/>
</dbReference>
<dbReference type="Gene3D" id="1.10.288.10">
    <property type="entry name" value="Cobalamin-dependent Methionine Synthase, domain 2"/>
    <property type="match status" value="1"/>
</dbReference>
<keyword evidence="9 19" id="KW-0808">Transferase</keyword>
<sequence>MSPTHVCRQNSSGAGCSCSVESELRALLQQKILVLDGAMGTMIQQHKLKEEDFRGDEFKDHPLPLNGNNDLLSITQPEIIYKIHKEYLQAGADIIETNTFSSTSIAQADYGLEHMAYRLNRTSAELARKAADDVTKQSGCKRYVAGALGPTNKTLSVSPSVERPDFRNITFDELVEAYSEQARGLLDGGADILLVETIFDTANAKAALFAIDLLFEKIYKRRPIFISGTIIDRSGRTLSGQTGEAFVVSVSHAKPLCIGLNCALGAREMRPFIEIIGKSTTAFVICYPNAGLPNTFGGYDETPEVTASSLKEFVMDGLVNIVGGCCGTTPSHIRAISEAVRHCQPRVPAAVTYQDYLLLSGLEPFRIGQFTNFINIGERCNVAGSRKFAKLIMAGQYEEALSIAKAQVEMGAQILDINMDEGMLDGPTAMARFCNLIASEPDISRVPLCIDSSNFSVIQAGLKCCQGKCIVNSISLKEGEEEFLLRAATVKRYGAAVVVMAFDEEGQATDTDRKVEICTRAYKLLVHKVGFDPNDIIFDPNILTIGTGMEEHNHYAVNFIKATRIIKETLPGARVSGGLSNLSFSFRGMDTIREAMHGAFLYHAIKDGMDMGIVNAGNLPVYDDIDKELLLLCENLIWNRDPNATEKLLAYAQNNVKGGKKEVQTDEWRQKDVEERLEYALIKGVEKYVVEDVEECRTRVDRYKRPLHIIEGPLMNGMKVVGDLFGAGKMFLPQVIKSARVMKKAVGHLIPFMEKEREEMMASGSSEEMDPYQGTIVLATVKGDVHDIGKNIVGVVLGCNNFRVVDLGVMVQCDQILREAVTHKADFIGLSGLITPSLEEMIHVAKEMERLGMTTPLLIGGATTSKTHTAVKIAPCYSSPVLHVLDASRSVVVCSQLLDEATREEYLEDVKEEYDVVRQEHYDSLKDRRYLSLLGARQKRSVVVCSQLLDEATREEYLEDVKEEYDVVRQEHYDSLKDRRYLSLLGARQKALQIDWFSPPKPVHPQFLGTRVFDCYDLNSLVDFIDWKPFFDVWQLRGKYPNRGYPKIFNDKTVGVEARKVFDDAQLMLSRVIDSSSLKGSGLVGFWRAQSDGDDINIYKDDVPVGKDTKPVAKFYGLRQQAEKDGSTSEPYLCISDFVAPVDSGVADYVGMFAVGVFGAEDLSQRFLAEGDDYSSIMVKALADRLAEAFAEELHTRVRKELWGYCADEDLQASDLHRVRYQGIRPAPGYPSQPDHTEKLTMWNLAGVLDKTGIVLTESLAMTPAASVCGLYFSHPQASYFPVGKITKEQVEDYAQRKGMSVEEVERWLASILGYDTKSCV</sequence>
<evidence type="ECO:0000259" key="26">
    <source>
        <dbReference type="PROSITE" id="PS51332"/>
    </source>
</evidence>
<dbReference type="Gene3D" id="3.40.50.280">
    <property type="entry name" value="Cobalamin-binding domain"/>
    <property type="match status" value="1"/>
</dbReference>
<dbReference type="NCBIfam" id="TIGR02082">
    <property type="entry name" value="metH"/>
    <property type="match status" value="1"/>
</dbReference>
<dbReference type="InterPro" id="IPR000489">
    <property type="entry name" value="Pterin-binding_dom"/>
</dbReference>
<evidence type="ECO:0000259" key="23">
    <source>
        <dbReference type="PROSITE" id="PS50970"/>
    </source>
</evidence>
<dbReference type="SUPFAM" id="SSF52242">
    <property type="entry name" value="Cobalamin (vitamin B12)-binding domain"/>
    <property type="match status" value="1"/>
</dbReference>
<name>A0A2I4CUE9_AUSLI</name>
<keyword evidence="11 19" id="KW-0479">Metal-binding</keyword>
<evidence type="ECO:0000256" key="19">
    <source>
        <dbReference type="PIRNR" id="PIRNR000381"/>
    </source>
</evidence>
<dbReference type="InterPro" id="IPR011822">
    <property type="entry name" value="MetH"/>
</dbReference>
<dbReference type="Pfam" id="PF02310">
    <property type="entry name" value="B12-binding"/>
    <property type="match status" value="1"/>
</dbReference>
<dbReference type="PANTHER" id="PTHR45833">
    <property type="entry name" value="METHIONINE SYNTHASE"/>
    <property type="match status" value="1"/>
</dbReference>
<evidence type="ECO:0000256" key="4">
    <source>
        <dbReference type="ARBA" id="ARBA00010398"/>
    </source>
</evidence>
<feature type="binding site" evidence="21">
    <location>
        <position position="711"/>
    </location>
    <ligand>
        <name>methylcob(III)alamin</name>
        <dbReference type="ChEBI" id="CHEBI:28115"/>
    </ligand>
</feature>
<keyword evidence="19" id="KW-0963">Cytoplasm</keyword>
<dbReference type="CDD" id="cd00740">
    <property type="entry name" value="MeTr"/>
    <property type="match status" value="1"/>
</dbReference>
<dbReference type="PIRSF" id="PIRSF000381">
    <property type="entry name" value="MetH"/>
    <property type="match status" value="1"/>
</dbReference>
<evidence type="ECO:0000256" key="12">
    <source>
        <dbReference type="ARBA" id="ARBA00022737"/>
    </source>
</evidence>
<dbReference type="SUPFAM" id="SSF47644">
    <property type="entry name" value="Methionine synthase domain"/>
    <property type="match status" value="1"/>
</dbReference>
<dbReference type="Pfam" id="PF02965">
    <property type="entry name" value="Met_synt_B12"/>
    <property type="match status" value="1"/>
</dbReference>
<dbReference type="Pfam" id="PF00809">
    <property type="entry name" value="Pterin_bind"/>
    <property type="match status" value="1"/>
</dbReference>
<dbReference type="InterPro" id="IPR050554">
    <property type="entry name" value="Met_Synthase/Corrinoid"/>
</dbReference>
<evidence type="ECO:0000313" key="29">
    <source>
        <dbReference type="RefSeq" id="XP_013883614.1"/>
    </source>
</evidence>
<comment type="catalytic activity">
    <reaction evidence="16">
        <text>(6S)-5-methyl-5,6,7,8-tetrahydrofolate + L-homocysteine = (6S)-5,6,7,8-tetrahydrofolate + L-methionine</text>
        <dbReference type="Rhea" id="RHEA:11172"/>
        <dbReference type="ChEBI" id="CHEBI:18608"/>
        <dbReference type="ChEBI" id="CHEBI:57453"/>
        <dbReference type="ChEBI" id="CHEBI:57844"/>
        <dbReference type="ChEBI" id="CHEBI:58199"/>
        <dbReference type="EC" id="2.1.1.13"/>
    </reaction>
    <physiologicalReaction direction="left-to-right" evidence="16">
        <dbReference type="Rhea" id="RHEA:11173"/>
    </physiologicalReaction>
</comment>
<dbReference type="InterPro" id="IPR037010">
    <property type="entry name" value="VitB12-dep_Met_synth_activ_sf"/>
</dbReference>
<evidence type="ECO:0000256" key="8">
    <source>
        <dbReference type="ARBA" id="ARBA00022628"/>
    </source>
</evidence>
<dbReference type="GO" id="GO:0032259">
    <property type="term" value="P:methylation"/>
    <property type="evidence" value="ECO:0007669"/>
    <property type="project" value="UniProtKB-KW"/>
</dbReference>
<dbReference type="InterPro" id="IPR006158">
    <property type="entry name" value="Cobalamin-bd"/>
</dbReference>
<evidence type="ECO:0000256" key="18">
    <source>
        <dbReference type="ARBA" id="ARBA00064177"/>
    </source>
</evidence>
<dbReference type="PROSITE" id="PS50970">
    <property type="entry name" value="HCY"/>
    <property type="match status" value="1"/>
</dbReference>
<dbReference type="STRING" id="52670.A0A2I4CUE9"/>
<dbReference type="SUPFAM" id="SSF82282">
    <property type="entry name" value="Homocysteine S-methyltransferase"/>
    <property type="match status" value="1"/>
</dbReference>
<comment type="cofactor">
    <cofactor evidence="2 19 20">
        <name>methylcob(III)alamin</name>
        <dbReference type="ChEBI" id="CHEBI:28115"/>
    </cofactor>
</comment>
<proteinExistence type="inferred from homology"/>
<evidence type="ECO:0000256" key="2">
    <source>
        <dbReference type="ARBA" id="ARBA00001956"/>
    </source>
</evidence>
<comment type="function">
    <text evidence="17 19">Catalyzes the transfer of a methyl group from methylcob(III)alamin (MeCbl) to homocysteine, yielding enzyme-bound cob(I)alamin and methionine in the cytosol. MeCbl is an active form of cobalamin (vitamin B12) used as a cofactor for methionine biosynthesis. Cob(I)alamin form is regenerated to MeCbl by a transfer of a methyl group from 5-methyltetrahydrofolate. The processing of cobalamin in the cytosol occurs in a multiprotein complex composed of at least MMACHC, MMADHC, MTRR (methionine synthase reductase) and MTR which may contribute to shuttle safely and efficiently cobalamin towards MTR in order to produce methionine.</text>
</comment>
<dbReference type="FunFam" id="3.20.20.20:FF:000002">
    <property type="entry name" value="Methionine synthase"/>
    <property type="match status" value="1"/>
</dbReference>
<dbReference type="GO" id="GO:0008270">
    <property type="term" value="F:zinc ion binding"/>
    <property type="evidence" value="ECO:0007669"/>
    <property type="project" value="UniProtKB-UniRule"/>
</dbReference>
<feature type="binding site" evidence="21">
    <location>
        <begin position="1280"/>
        <end position="1281"/>
    </location>
    <ligand>
        <name>S-adenosyl-L-methionine</name>
        <dbReference type="ChEBI" id="CHEBI:59789"/>
    </ligand>
</feature>
<dbReference type="GO" id="GO:0031419">
    <property type="term" value="F:cobalamin binding"/>
    <property type="evidence" value="ECO:0007669"/>
    <property type="project" value="UniProtKB-UniRule"/>
</dbReference>
<evidence type="ECO:0000256" key="7">
    <source>
        <dbReference type="ARBA" id="ARBA00022605"/>
    </source>
</evidence>
<dbReference type="PROSITE" id="PS51332">
    <property type="entry name" value="B12_BINDING"/>
    <property type="match status" value="1"/>
</dbReference>
<dbReference type="UniPathway" id="UPA00051">
    <property type="reaction ID" value="UER00081"/>
</dbReference>
<dbReference type="Pfam" id="PF02574">
    <property type="entry name" value="S-methyl_trans"/>
    <property type="match status" value="1"/>
</dbReference>
<evidence type="ECO:0000256" key="5">
    <source>
        <dbReference type="ARBA" id="ARBA00012032"/>
    </source>
</evidence>
<dbReference type="Gene3D" id="1.10.1240.10">
    <property type="entry name" value="Methionine synthase domain"/>
    <property type="match status" value="1"/>
</dbReference>
<dbReference type="Gene3D" id="3.10.196.10">
    <property type="entry name" value="Vitamin B12-dependent methionine synthase, activation domain"/>
    <property type="match status" value="1"/>
</dbReference>
<keyword evidence="12" id="KW-0677">Repeat</keyword>
<dbReference type="InterPro" id="IPR036594">
    <property type="entry name" value="Meth_synthase_dom"/>
</dbReference>
<dbReference type="GO" id="GO:0050667">
    <property type="term" value="P:homocysteine metabolic process"/>
    <property type="evidence" value="ECO:0007669"/>
    <property type="project" value="TreeGrafter"/>
</dbReference>
<keyword evidence="28" id="KW-1185">Reference proteome</keyword>
<feature type="binding site" evidence="21">
    <location>
        <position position="887"/>
    </location>
    <ligand>
        <name>methylcob(III)alamin</name>
        <dbReference type="ChEBI" id="CHEBI:28115"/>
    </ligand>
</feature>
<gene>
    <name evidence="29" type="primary">mtr</name>
</gene>
<evidence type="ECO:0000256" key="10">
    <source>
        <dbReference type="ARBA" id="ARBA00022691"/>
    </source>
</evidence>
<comment type="subunit">
    <text evidence="18">Monomer. Dimer. Forms a multiprotein complex with MMACHC, MMADHC and MTRR.</text>
</comment>
<dbReference type="PROSITE" id="PS51337">
    <property type="entry name" value="B12_BINDING_NTER"/>
    <property type="match status" value="1"/>
</dbReference>
<dbReference type="FunFam" id="3.40.50.280:FF:000001">
    <property type="entry name" value="Methionine synthase"/>
    <property type="match status" value="1"/>
</dbReference>
<evidence type="ECO:0000256" key="20">
    <source>
        <dbReference type="PIRSR" id="PIRSR000381-1"/>
    </source>
</evidence>
<evidence type="ECO:0000259" key="27">
    <source>
        <dbReference type="PROSITE" id="PS51337"/>
    </source>
</evidence>
<keyword evidence="13 19" id="KW-0862">Zinc</keyword>
<dbReference type="OrthoDB" id="261426at2759"/>
<feature type="binding site" evidence="21">
    <location>
        <begin position="783"/>
        <end position="787"/>
    </location>
    <ligand>
        <name>methylcob(III)alamin</name>
        <dbReference type="ChEBI" id="CHEBI:28115"/>
    </ligand>
</feature>
<evidence type="ECO:0000256" key="13">
    <source>
        <dbReference type="ARBA" id="ARBA00022833"/>
    </source>
</evidence>
<feature type="binding site" evidence="20 22">
    <location>
        <position position="262"/>
    </location>
    <ligand>
        <name>Zn(2+)</name>
        <dbReference type="ChEBI" id="CHEBI:29105"/>
    </ligand>
</feature>
<comment type="cofactor">
    <cofactor evidence="1 19 22">
        <name>Zn(2+)</name>
        <dbReference type="ChEBI" id="CHEBI:29105"/>
    </cofactor>
</comment>
<evidence type="ECO:0000256" key="17">
    <source>
        <dbReference type="ARBA" id="ARBA00059908"/>
    </source>
</evidence>
<dbReference type="Gene3D" id="3.20.20.330">
    <property type="entry name" value="Homocysteine-binding-like domain"/>
    <property type="match status" value="1"/>
</dbReference>
<feature type="binding site" evidence="21">
    <location>
        <position position="831"/>
    </location>
    <ligand>
        <name>methylcob(III)alamin</name>
        <dbReference type="ChEBI" id="CHEBI:28115"/>
    </ligand>
</feature>
<dbReference type="GO" id="GO:0008705">
    <property type="term" value="F:methionine synthase activity"/>
    <property type="evidence" value="ECO:0007669"/>
    <property type="project" value="UniProtKB-UniRule"/>
</dbReference>
<dbReference type="FunFam" id="1.10.1240.10:FF:000001">
    <property type="entry name" value="Methionine synthase"/>
    <property type="match status" value="1"/>
</dbReference>
<comment type="similarity">
    <text evidence="4">Belongs to the vitamin-B12 dependent methionine synthase family.</text>
</comment>
<keyword evidence="15 19" id="KW-0170">Cobalt</keyword>
<evidence type="ECO:0000313" key="28">
    <source>
        <dbReference type="Proteomes" id="UP000192220"/>
    </source>
</evidence>
<dbReference type="SUPFAM" id="SSF56507">
    <property type="entry name" value="Methionine synthase activation domain-like"/>
    <property type="match status" value="1"/>
</dbReference>
<feature type="domain" description="AdoMet activation" evidence="25">
    <location>
        <begin position="975"/>
        <end position="1318"/>
    </location>
</feature>
<dbReference type="InterPro" id="IPR003726">
    <property type="entry name" value="HCY_dom"/>
</dbReference>
<feature type="domain" description="B12-binding" evidence="26">
    <location>
        <begin position="773"/>
        <end position="908"/>
    </location>
</feature>
<evidence type="ECO:0000256" key="15">
    <source>
        <dbReference type="ARBA" id="ARBA00023285"/>
    </source>
</evidence>
<dbReference type="PROSITE" id="PS50974">
    <property type="entry name" value="ADOMET_ACTIVATION"/>
    <property type="match status" value="1"/>
</dbReference>
<evidence type="ECO:0000256" key="9">
    <source>
        <dbReference type="ARBA" id="ARBA00022679"/>
    </source>
</evidence>
<dbReference type="InterPro" id="IPR036724">
    <property type="entry name" value="Cobalamin-bd_sf"/>
</dbReference>
<dbReference type="Gene3D" id="3.20.20.20">
    <property type="entry name" value="Dihydropteroate synthase-like"/>
    <property type="match status" value="1"/>
</dbReference>
<evidence type="ECO:0000256" key="14">
    <source>
        <dbReference type="ARBA" id="ARBA00023167"/>
    </source>
</evidence>
<dbReference type="Pfam" id="PF02607">
    <property type="entry name" value="B12-binding_2"/>
    <property type="match status" value="1"/>
</dbReference>
<keyword evidence="6 19" id="KW-0489">Methyltransferase</keyword>
<feature type="domain" description="Hcy-binding" evidence="23">
    <location>
        <begin position="21"/>
        <end position="340"/>
    </location>
</feature>
<reference evidence="29" key="1">
    <citation type="submission" date="2025-08" db="UniProtKB">
        <authorList>
            <consortium name="RefSeq"/>
        </authorList>
    </citation>
    <scope>IDENTIFICATION</scope>
</reference>
<evidence type="ECO:0000256" key="21">
    <source>
        <dbReference type="PIRSR" id="PIRSR000381-2"/>
    </source>
</evidence>
<dbReference type="InterPro" id="IPR033706">
    <property type="entry name" value="Met_synthase_B12-bd"/>
</dbReference>
<keyword evidence="7 19" id="KW-0028">Amino-acid biosynthesis</keyword>
<accession>A0A2I4CUE9</accession>
<dbReference type="KEGG" id="alim:106532145"/>
<dbReference type="EC" id="2.1.1.13" evidence="5 19"/>
<dbReference type="InParanoid" id="A0A2I4CUE9"/>
<feature type="binding site" evidence="21">
    <location>
        <position position="835"/>
    </location>
    <ligand>
        <name>methylcob(III)alamin</name>
        <dbReference type="ChEBI" id="CHEBI:28115"/>
    </ligand>
</feature>
<feature type="binding site" evidence="20 22">
    <location>
        <position position="325"/>
    </location>
    <ligand>
        <name>Zn(2+)</name>
        <dbReference type="ChEBI" id="CHEBI:29105"/>
    </ligand>
</feature>
<dbReference type="InterPro" id="IPR003759">
    <property type="entry name" value="Cbl-bd_cap"/>
</dbReference>
<protein>
    <recommendedName>
        <fullName evidence="5 19">Methionine synthase</fullName>
        <ecNumber evidence="5 19">2.1.1.13</ecNumber>
    </recommendedName>
    <alternativeName>
        <fullName evidence="19">5-methyltetrahydrofolate--homocysteine methyltransferase</fullName>
    </alternativeName>
</protein>
<feature type="unsure residue" description="E or Q" evidence="29">
    <location>
        <position position="304"/>
    </location>
</feature>
<dbReference type="SUPFAM" id="SSF51717">
    <property type="entry name" value="Dihydropteroate synthetase-like"/>
    <property type="match status" value="1"/>
</dbReference>
<feature type="binding site" description="axial binding residue" evidence="20">
    <location>
        <position position="786"/>
    </location>
    <ligand>
        <name>methylcob(III)alamin</name>
        <dbReference type="ChEBI" id="CHEBI:28115"/>
    </ligand>
    <ligandPart>
        <name>Co</name>
        <dbReference type="ChEBI" id="CHEBI:27638"/>
    </ligandPart>
</feature>
<evidence type="ECO:0000256" key="1">
    <source>
        <dbReference type="ARBA" id="ARBA00001947"/>
    </source>
</evidence>
<feature type="domain" description="B12-binding N-terminal" evidence="27">
    <location>
        <begin position="664"/>
        <end position="761"/>
    </location>
</feature>
<evidence type="ECO:0000259" key="24">
    <source>
        <dbReference type="PROSITE" id="PS50972"/>
    </source>
</evidence>
<evidence type="ECO:0000256" key="16">
    <source>
        <dbReference type="ARBA" id="ARBA00052545"/>
    </source>
</evidence>
<evidence type="ECO:0000256" key="3">
    <source>
        <dbReference type="ARBA" id="ARBA00005178"/>
    </source>
</evidence>
<dbReference type="InterPro" id="IPR036589">
    <property type="entry name" value="HCY_dom_sf"/>
</dbReference>
<feature type="domain" description="Pterin-binding" evidence="24">
    <location>
        <begin position="373"/>
        <end position="633"/>
    </location>
</feature>
<dbReference type="InterPro" id="IPR011005">
    <property type="entry name" value="Dihydropteroate_synth-like_sf"/>
</dbReference>
<keyword evidence="8 19" id="KW-0846">Cobalamin</keyword>
<dbReference type="GO" id="GO:0005829">
    <property type="term" value="C:cytosol"/>
    <property type="evidence" value="ECO:0007669"/>
    <property type="project" value="TreeGrafter"/>
</dbReference>
<feature type="binding site" evidence="21">
    <location>
        <position position="1026"/>
    </location>
    <ligand>
        <name>S-adenosyl-L-methionine</name>
        <dbReference type="ChEBI" id="CHEBI:59789"/>
    </ligand>
</feature>
<feature type="binding site" evidence="21">
    <location>
        <position position="1225"/>
    </location>
    <ligand>
        <name>S-adenosyl-L-methionine</name>
        <dbReference type="ChEBI" id="CHEBI:59789"/>
    </ligand>
</feature>
<dbReference type="RefSeq" id="XP_013883614.1">
    <property type="nucleotide sequence ID" value="XM_014028160.1"/>
</dbReference>
<dbReference type="FunFam" id="3.20.20.330:FF:000001">
    <property type="entry name" value="Methionine synthase"/>
    <property type="match status" value="1"/>
</dbReference>
<comment type="subcellular location">
    <subcellularLocation>
        <location evidence="19">Cytoplasm</location>
    </subcellularLocation>
</comment>
<dbReference type="PANTHER" id="PTHR45833:SF1">
    <property type="entry name" value="METHIONINE SYNTHASE"/>
    <property type="match status" value="1"/>
</dbReference>
<dbReference type="GO" id="GO:0046653">
    <property type="term" value="P:tetrahydrofolate metabolic process"/>
    <property type="evidence" value="ECO:0007669"/>
    <property type="project" value="TreeGrafter"/>
</dbReference>
<evidence type="ECO:0000256" key="11">
    <source>
        <dbReference type="ARBA" id="ARBA00022723"/>
    </source>
</evidence>
<dbReference type="CDD" id="cd02069">
    <property type="entry name" value="methionine_synthase_B12_BD"/>
    <property type="match status" value="1"/>
</dbReference>
<comment type="domain">
    <text evidence="19">Modular enzyme with four functionally distinct domains. The isolated Hcy-binding domain catalyzes methyl transfer from free methylcobalamin to homocysteine. The Hcy-binding domain in association with the pterin-binding domain catalyzes the methylation of cob(I)alamin by methyltetrahydrofolate and the methylation of homocysteine. The B12-binding domain binds the cofactor. The AdoMet activation domain binds S-adenosyl-L-methionine. Under aerobic conditions cob(I)alamin can be converted to inactive cob(II)alamin. Reductive methylation by S-adenosyl-L-methionine and flavodoxin regenerates methylcobalamin.</text>
</comment>